<dbReference type="Proteomes" id="UP000515465">
    <property type="component" value="Chromosome"/>
</dbReference>
<evidence type="ECO:0000313" key="2">
    <source>
        <dbReference type="Proteomes" id="UP000515465"/>
    </source>
</evidence>
<reference evidence="2" key="1">
    <citation type="journal article" date="2020" name="Mol. Plant Microbe">
        <title>Rhizobial microsymbionts of the narrowly endemic Oxytropis species growing in Kamchatka are characterized by significant genetic diversity and possess a set of genes that are associated with T3SS and T6SS secretion systems and can affect the development of symbiosis.</title>
        <authorList>
            <person name="Safronova V."/>
            <person name="Guro P."/>
            <person name="Sazanova A."/>
            <person name="Kuznetsova I."/>
            <person name="Belimov A."/>
            <person name="Yakubov V."/>
            <person name="Chirak E."/>
            <person name="Afonin A."/>
            <person name="Gogolev Y."/>
            <person name="Andronov E."/>
            <person name="Tikhonovich I."/>
        </authorList>
    </citation>
    <scope>NUCLEOTIDE SEQUENCE [LARGE SCALE GENOMIC DNA]</scope>
    <source>
        <strain evidence="2">583</strain>
    </source>
</reference>
<dbReference type="AlphaFoldDB" id="A0A7G6T0N0"/>
<accession>A0A7G6T0N0</accession>
<organism evidence="1 2">
    <name type="scientific">Mesorhizobium huakuii</name>
    <dbReference type="NCBI Taxonomy" id="28104"/>
    <lineage>
        <taxon>Bacteria</taxon>
        <taxon>Pseudomonadati</taxon>
        <taxon>Pseudomonadota</taxon>
        <taxon>Alphaproteobacteria</taxon>
        <taxon>Hyphomicrobiales</taxon>
        <taxon>Phyllobacteriaceae</taxon>
        <taxon>Mesorhizobium</taxon>
    </lineage>
</organism>
<gene>
    <name evidence="1" type="ORF">HB778_30020</name>
</gene>
<dbReference type="RefSeq" id="WP_183459125.1">
    <property type="nucleotide sequence ID" value="NZ_CP050296.1"/>
</dbReference>
<evidence type="ECO:0000313" key="1">
    <source>
        <dbReference type="EMBL" id="QND60312.1"/>
    </source>
</evidence>
<name>A0A7G6T0N0_9HYPH</name>
<dbReference type="EMBL" id="CP050296">
    <property type="protein sequence ID" value="QND60312.1"/>
    <property type="molecule type" value="Genomic_DNA"/>
</dbReference>
<proteinExistence type="predicted"/>
<protein>
    <submittedName>
        <fullName evidence="1">Uncharacterized protein</fullName>
    </submittedName>
</protein>
<sequence length="338" mass="39147">MPIHRRSAIYDATLVYVDEPQVITLVSQKTRVVAIAIPYGNPDSSMFLATTANDRDWTKYLDGTVDLRYLFTFPTVRVQYHFDLNHLKDGKVMMTPWEGEIDERYLPLPRFFSTNHTEEYKADDRASDTEKLVIDGEWELQDFGQFQQKYADVYAFIIATNTWSSASATLASKRRVKEAFLDRPFRGGFSYVHLFRDLSENVPRSEQLNLSKIKYESPGHVEIFGNEDVFDHLHNIIPNFLHKRALLGAKYRSFHQYLSENHYFKIEGQLYPKGDPTEKFMKSRAGELANEMLAPNFEAVWDLTDQNALVAAKVVLSFYRRLNDAATYFAQGRIAYSD</sequence>